<dbReference type="EMBL" id="JPXX01000029">
    <property type="protein sequence ID" value="KGQ36472.1"/>
    <property type="molecule type" value="Genomic_DNA"/>
</dbReference>
<organism evidence="1 2">
    <name type="scientific">Gallibacterium genomosp. 1</name>
    <dbReference type="NCBI Taxonomy" id="155515"/>
    <lineage>
        <taxon>Bacteria</taxon>
        <taxon>Pseudomonadati</taxon>
        <taxon>Pseudomonadota</taxon>
        <taxon>Gammaproteobacteria</taxon>
        <taxon>Pasteurellales</taxon>
        <taxon>Pasteurellaceae</taxon>
        <taxon>Gallibacterium</taxon>
    </lineage>
</organism>
<proteinExistence type="predicted"/>
<evidence type="ECO:0000313" key="1">
    <source>
        <dbReference type="EMBL" id="KGQ36472.1"/>
    </source>
</evidence>
<dbReference type="NCBIfam" id="NF033650">
    <property type="entry name" value="ANR_neg_reg"/>
    <property type="match status" value="1"/>
</dbReference>
<dbReference type="AlphaFoldDB" id="A0A0A2Y025"/>
<dbReference type="STRING" id="155515.JP36_10085"/>
<name>A0A0A2Y025_9PAST</name>
<dbReference type="RefSeq" id="WP_039174276.1">
    <property type="nucleotide sequence ID" value="NZ_JPXX01000029.1"/>
</dbReference>
<dbReference type="eggNOG" id="COG4396">
    <property type="taxonomic scope" value="Bacteria"/>
</dbReference>
<dbReference type="Proteomes" id="UP000030539">
    <property type="component" value="Unassembled WGS sequence"/>
</dbReference>
<dbReference type="InterPro" id="IPR047666">
    <property type="entry name" value="ANR_neg_reg"/>
</dbReference>
<gene>
    <name evidence="1" type="ORF">JP36_10085</name>
</gene>
<accession>A0A0A2Y025</accession>
<comment type="caution">
    <text evidence="1">The sequence shown here is derived from an EMBL/GenBank/DDBJ whole genome shotgun (WGS) entry which is preliminary data.</text>
</comment>
<evidence type="ECO:0008006" key="3">
    <source>
        <dbReference type="Google" id="ProtNLM"/>
    </source>
</evidence>
<reference evidence="1 2" key="1">
    <citation type="submission" date="2014-08" db="EMBL/GenBank/DDBJ databases">
        <title>Chaperone-usher fimbriae in a diverse selection of Gallibacterium genomes.</title>
        <authorList>
            <person name="Kudirkiene E."/>
            <person name="Bager R.J."/>
            <person name="Johnson T.J."/>
            <person name="Bojesen A.M."/>
        </authorList>
    </citation>
    <scope>NUCLEOTIDE SEQUENCE [LARGE SCALE GENOMIC DNA]</scope>
    <source>
        <strain evidence="1 2">CCM5974</strain>
    </source>
</reference>
<sequence>MQQTYQEAAESAAMLERAGSYGEAAIYWQRASSLAKKEINCKWALNRSQFCNRMKTRPFKGA</sequence>
<evidence type="ECO:0000313" key="2">
    <source>
        <dbReference type="Proteomes" id="UP000030539"/>
    </source>
</evidence>
<protein>
    <recommendedName>
        <fullName evidence="3">ANR family transcriptional regulator</fullName>
    </recommendedName>
</protein>